<dbReference type="Pfam" id="PF00005">
    <property type="entry name" value="ABC_tran"/>
    <property type="match status" value="1"/>
</dbReference>
<dbReference type="InterPro" id="IPR003593">
    <property type="entry name" value="AAA+_ATPase"/>
</dbReference>
<keyword evidence="2" id="KW-0813">Transport</keyword>
<organism evidence="6">
    <name type="scientific">Ignisphaera aggregans</name>
    <dbReference type="NCBI Taxonomy" id="334771"/>
    <lineage>
        <taxon>Archaea</taxon>
        <taxon>Thermoproteota</taxon>
        <taxon>Thermoprotei</taxon>
        <taxon>Desulfurococcales</taxon>
        <taxon>Desulfurococcaceae</taxon>
        <taxon>Ignisphaera</taxon>
    </lineage>
</organism>
<keyword evidence="4 6" id="KW-0067">ATP-binding</keyword>
<gene>
    <name evidence="6" type="ORF">ENL47_04910</name>
</gene>
<dbReference type="PROSITE" id="PS50893">
    <property type="entry name" value="ABC_TRANSPORTER_2"/>
    <property type="match status" value="1"/>
</dbReference>
<dbReference type="SUPFAM" id="SSF52540">
    <property type="entry name" value="P-loop containing nucleoside triphosphate hydrolases"/>
    <property type="match status" value="1"/>
</dbReference>
<dbReference type="InterPro" id="IPR013563">
    <property type="entry name" value="Oligopep_ABC_C"/>
</dbReference>
<dbReference type="InterPro" id="IPR027417">
    <property type="entry name" value="P-loop_NTPase"/>
</dbReference>
<dbReference type="GO" id="GO:0016887">
    <property type="term" value="F:ATP hydrolysis activity"/>
    <property type="evidence" value="ECO:0007669"/>
    <property type="project" value="InterPro"/>
</dbReference>
<dbReference type="Pfam" id="PF08352">
    <property type="entry name" value="oligo_HPY"/>
    <property type="match status" value="1"/>
</dbReference>
<evidence type="ECO:0000313" key="6">
    <source>
        <dbReference type="EMBL" id="HHR96149.1"/>
    </source>
</evidence>
<protein>
    <submittedName>
        <fullName evidence="6">ABC transporter ATP-binding protein</fullName>
    </submittedName>
</protein>
<accession>A0A7C5UT90</accession>
<reference evidence="6" key="1">
    <citation type="journal article" date="2020" name="mSystems">
        <title>Genome- and Community-Level Interaction Insights into Carbon Utilization and Element Cycling Functions of Hydrothermarchaeota in Hydrothermal Sediment.</title>
        <authorList>
            <person name="Zhou Z."/>
            <person name="Liu Y."/>
            <person name="Xu W."/>
            <person name="Pan J."/>
            <person name="Luo Z.H."/>
            <person name="Li M."/>
        </authorList>
    </citation>
    <scope>NUCLEOTIDE SEQUENCE [LARGE SCALE GENOMIC DNA]</scope>
    <source>
        <strain evidence="6">SpSt-1</strain>
    </source>
</reference>
<evidence type="ECO:0000256" key="2">
    <source>
        <dbReference type="ARBA" id="ARBA00022448"/>
    </source>
</evidence>
<dbReference type="InterPro" id="IPR017871">
    <property type="entry name" value="ABC_transporter-like_CS"/>
</dbReference>
<name>A0A7C5UT90_9CREN</name>
<evidence type="ECO:0000256" key="3">
    <source>
        <dbReference type="ARBA" id="ARBA00022741"/>
    </source>
</evidence>
<comment type="caution">
    <text evidence="6">The sequence shown here is derived from an EMBL/GenBank/DDBJ whole genome shotgun (WGS) entry which is preliminary data.</text>
</comment>
<dbReference type="EMBL" id="DRUB01000090">
    <property type="protein sequence ID" value="HHR96149.1"/>
    <property type="molecule type" value="Genomic_DNA"/>
</dbReference>
<dbReference type="GO" id="GO:0015833">
    <property type="term" value="P:peptide transport"/>
    <property type="evidence" value="ECO:0007669"/>
    <property type="project" value="InterPro"/>
</dbReference>
<evidence type="ECO:0000256" key="4">
    <source>
        <dbReference type="ARBA" id="ARBA00022840"/>
    </source>
</evidence>
<evidence type="ECO:0000259" key="5">
    <source>
        <dbReference type="PROSITE" id="PS50893"/>
    </source>
</evidence>
<dbReference type="InterPro" id="IPR003439">
    <property type="entry name" value="ABC_transporter-like_ATP-bd"/>
</dbReference>
<sequence>MLESSKKFVNVENLWIGYRVSKLWSIGHLNIDIIKGVSFSINQGECYGLVGESGSGKTTILKSFIGLVRPYKGTIYIDGIDIYRDVKKGKEIIKRIGYVAQDPLTSVDPRMKVKDIVSEPLIALGIDKNTIYEKVATLLKLVGLDIDIMDRYPFELSGGMLQRITIARAIISKPKLVLLDEPTSALDTITQAQILKLLKDLKDMMNFTYIVVTHDLNVASYLSNRVGVLLKGYLIEEGDTRRIINEPLHPYTQIIVEASKLKDVSELKYSNVIGCPLYSICKYRIDLCSKEIPEFIRVDDSIVRCWYYKDK</sequence>
<feature type="domain" description="ABC transporter" evidence="5">
    <location>
        <begin position="18"/>
        <end position="256"/>
    </location>
</feature>
<dbReference type="AlphaFoldDB" id="A0A7C5UT90"/>
<evidence type="ECO:0000256" key="1">
    <source>
        <dbReference type="ARBA" id="ARBA00005417"/>
    </source>
</evidence>
<dbReference type="SMART" id="SM00382">
    <property type="entry name" value="AAA"/>
    <property type="match status" value="1"/>
</dbReference>
<proteinExistence type="inferred from homology"/>
<comment type="similarity">
    <text evidence="1">Belongs to the ABC transporter superfamily.</text>
</comment>
<dbReference type="Gene3D" id="3.40.50.300">
    <property type="entry name" value="P-loop containing nucleotide triphosphate hydrolases"/>
    <property type="match status" value="1"/>
</dbReference>
<dbReference type="PROSITE" id="PS00211">
    <property type="entry name" value="ABC_TRANSPORTER_1"/>
    <property type="match status" value="1"/>
</dbReference>
<keyword evidence="3" id="KW-0547">Nucleotide-binding</keyword>
<dbReference type="CDD" id="cd03257">
    <property type="entry name" value="ABC_NikE_OppD_transporters"/>
    <property type="match status" value="1"/>
</dbReference>
<dbReference type="PANTHER" id="PTHR43776:SF7">
    <property type="entry name" value="D,D-DIPEPTIDE TRANSPORT ATP-BINDING PROTEIN DDPF-RELATED"/>
    <property type="match status" value="1"/>
</dbReference>
<dbReference type="InterPro" id="IPR050319">
    <property type="entry name" value="ABC_transp_ATP-bind"/>
</dbReference>
<dbReference type="GO" id="GO:0055085">
    <property type="term" value="P:transmembrane transport"/>
    <property type="evidence" value="ECO:0007669"/>
    <property type="project" value="UniProtKB-ARBA"/>
</dbReference>
<dbReference type="GO" id="GO:0005524">
    <property type="term" value="F:ATP binding"/>
    <property type="evidence" value="ECO:0007669"/>
    <property type="project" value="UniProtKB-KW"/>
</dbReference>
<dbReference type="PANTHER" id="PTHR43776">
    <property type="entry name" value="TRANSPORT ATP-BINDING PROTEIN"/>
    <property type="match status" value="1"/>
</dbReference>